<protein>
    <submittedName>
        <fullName evidence="1">Uncharacterized protein</fullName>
    </submittedName>
</protein>
<dbReference type="EMBL" id="CAXJIO010000012">
    <property type="protein sequence ID" value="CAL2103381.1"/>
    <property type="molecule type" value="Genomic_DNA"/>
</dbReference>
<dbReference type="Proteomes" id="UP001497527">
    <property type="component" value="Unassembled WGS sequence"/>
</dbReference>
<dbReference type="RefSeq" id="WP_348717582.1">
    <property type="nucleotide sequence ID" value="NZ_CAXJIO010000012.1"/>
</dbReference>
<accession>A0ABP1EYN8</accession>
<evidence type="ECO:0000313" key="2">
    <source>
        <dbReference type="Proteomes" id="UP001497527"/>
    </source>
</evidence>
<gene>
    <name evidence="1" type="ORF">T190423A01A_30495</name>
</gene>
<keyword evidence="2" id="KW-1185">Reference proteome</keyword>
<sequence>MDHINRIIKKAQDDLFPQLEAKIRAELATKDKDWLIEQIIFLTCERHSLHEQNHRFNNLRERINRIRKTDYTTHFFNTFIQHYQHVTREQLESENYLINPSHMGLEIITPNQRTPKGNILLEKARDLLYVCLYGDNTMNIDLERGKEEILTIILPESKSDTFFFLKAVTEIDVKGTWLDPEGISNDEQAKNHKLQVEFSTDEEGLINNAIIVALKLINFLHVNEQILYTYLEKIDRSSLVSN</sequence>
<organism evidence="1 2">
    <name type="scientific">Tenacibaculum polynesiense</name>
    <dbReference type="NCBI Taxonomy" id="3137857"/>
    <lineage>
        <taxon>Bacteria</taxon>
        <taxon>Pseudomonadati</taxon>
        <taxon>Bacteroidota</taxon>
        <taxon>Flavobacteriia</taxon>
        <taxon>Flavobacteriales</taxon>
        <taxon>Flavobacteriaceae</taxon>
        <taxon>Tenacibaculum</taxon>
    </lineage>
</organism>
<comment type="caution">
    <text evidence="1">The sequence shown here is derived from an EMBL/GenBank/DDBJ whole genome shotgun (WGS) entry which is preliminary data.</text>
</comment>
<name>A0ABP1EYN8_9FLAO</name>
<proteinExistence type="predicted"/>
<reference evidence="1 2" key="1">
    <citation type="submission" date="2024-05" db="EMBL/GenBank/DDBJ databases">
        <authorList>
            <person name="Duchaud E."/>
        </authorList>
    </citation>
    <scope>NUCLEOTIDE SEQUENCE [LARGE SCALE GENOMIC DNA]</scope>
    <source>
        <strain evidence="1">Ena-SAMPLE-TAB-13-05-2024-13:56:06:370-140308</strain>
    </source>
</reference>
<evidence type="ECO:0000313" key="1">
    <source>
        <dbReference type="EMBL" id="CAL2103381.1"/>
    </source>
</evidence>